<dbReference type="Proteomes" id="UP000241912">
    <property type="component" value="Unassembled WGS sequence"/>
</dbReference>
<dbReference type="NCBIfam" id="NF041374">
    <property type="entry name" value="GDCCVxC"/>
    <property type="match status" value="1"/>
</dbReference>
<reference evidence="1 2" key="1">
    <citation type="submission" date="2018-03" db="EMBL/GenBank/DDBJ databases">
        <title>Draft genome of Nitrosomonas supralitoralis APG5.</title>
        <authorList>
            <person name="Urakawa H."/>
            <person name="Lopez J.V."/>
        </authorList>
    </citation>
    <scope>NUCLEOTIDE SEQUENCE [LARGE SCALE GENOMIC DNA]</scope>
    <source>
        <strain evidence="1 2">APG5</strain>
    </source>
</reference>
<dbReference type="InterPro" id="IPR047677">
    <property type="entry name" value="GDCCVxC"/>
</dbReference>
<comment type="caution">
    <text evidence="1">The sequence shown here is derived from an EMBL/GenBank/DDBJ whole genome shotgun (WGS) entry which is preliminary data.</text>
</comment>
<name>A0A2P7NVZ9_9PROT</name>
<protein>
    <submittedName>
        <fullName evidence="1">Uncharacterized protein</fullName>
    </submittedName>
</protein>
<evidence type="ECO:0000313" key="1">
    <source>
        <dbReference type="EMBL" id="PSJ17651.1"/>
    </source>
</evidence>
<evidence type="ECO:0000313" key="2">
    <source>
        <dbReference type="Proteomes" id="UP000241912"/>
    </source>
</evidence>
<dbReference type="OrthoDB" id="332228at2"/>
<proteinExistence type="predicted"/>
<dbReference type="RefSeq" id="WP_106706584.1">
    <property type="nucleotide sequence ID" value="NZ_PXXU01000016.1"/>
</dbReference>
<accession>A0A2P7NVZ9</accession>
<keyword evidence="2" id="KW-1185">Reference proteome</keyword>
<dbReference type="EMBL" id="PXXU01000016">
    <property type="protein sequence ID" value="PSJ17651.1"/>
    <property type="molecule type" value="Genomic_DNA"/>
</dbReference>
<dbReference type="AlphaFoldDB" id="A0A2P7NVZ9"/>
<organism evidence="1 2">
    <name type="scientific">Nitrosomonas supralitoralis</name>
    <dbReference type="NCBI Taxonomy" id="2116706"/>
    <lineage>
        <taxon>Bacteria</taxon>
        <taxon>Pseudomonadati</taxon>
        <taxon>Pseudomonadota</taxon>
        <taxon>Betaproteobacteria</taxon>
        <taxon>Nitrosomonadales</taxon>
        <taxon>Nitrosomonadaceae</taxon>
        <taxon>Nitrosomonas</taxon>
    </lineage>
</organism>
<sequence>MKTIIFKSDLICPYCGFIKQEIMPTDACLYFYECTGCSALLKPKSGDCCVFCSYGTVACPPKQAEASCCKLS</sequence>
<gene>
    <name evidence="1" type="ORF">C7H79_07040</name>
</gene>